<protein>
    <submittedName>
        <fullName evidence="2">Uncharacterized protein</fullName>
    </submittedName>
</protein>
<accession>A0A165EL33</accession>
<dbReference type="OrthoDB" id="9127182at2"/>
<dbReference type="STRING" id="1452487.AVW16_03340"/>
<evidence type="ECO:0000313" key="2">
    <source>
        <dbReference type="EMBL" id="KZE25342.1"/>
    </source>
</evidence>
<dbReference type="EMBL" id="LQQU01000059">
    <property type="protein sequence ID" value="KZE25342.1"/>
    <property type="molecule type" value="Genomic_DNA"/>
</dbReference>
<name>A0A165EL33_9NEIS</name>
<organism evidence="2 3">
    <name type="scientific">Crenobacter luteus</name>
    <dbReference type="NCBI Taxonomy" id="1452487"/>
    <lineage>
        <taxon>Bacteria</taxon>
        <taxon>Pseudomonadati</taxon>
        <taxon>Pseudomonadota</taxon>
        <taxon>Betaproteobacteria</taxon>
        <taxon>Neisseriales</taxon>
        <taxon>Neisseriaceae</taxon>
        <taxon>Crenobacter</taxon>
    </lineage>
</organism>
<proteinExistence type="predicted"/>
<evidence type="ECO:0000313" key="3">
    <source>
        <dbReference type="Proteomes" id="UP000076625"/>
    </source>
</evidence>
<evidence type="ECO:0000256" key="1">
    <source>
        <dbReference type="SAM" id="MobiDB-lite"/>
    </source>
</evidence>
<dbReference type="RefSeq" id="WP_066614673.1">
    <property type="nucleotide sequence ID" value="NZ_LQQU01000059.1"/>
</dbReference>
<keyword evidence="3" id="KW-1185">Reference proteome</keyword>
<feature type="region of interest" description="Disordered" evidence="1">
    <location>
        <begin position="1"/>
        <end position="21"/>
    </location>
</feature>
<gene>
    <name evidence="2" type="ORF">AVW16_03340</name>
</gene>
<dbReference type="AlphaFoldDB" id="A0A165EL33"/>
<reference evidence="3" key="1">
    <citation type="submission" date="2016-01" db="EMBL/GenBank/DDBJ databases">
        <title>Draft genome of Chromobacterium sp. F49.</title>
        <authorList>
            <person name="Hong K.W."/>
        </authorList>
    </citation>
    <scope>NUCLEOTIDE SEQUENCE [LARGE SCALE GENOMIC DNA]</scope>
    <source>
        <strain evidence="3">CN10</strain>
    </source>
</reference>
<comment type="caution">
    <text evidence="2">The sequence shown here is derived from an EMBL/GenBank/DDBJ whole genome shotgun (WGS) entry which is preliminary data.</text>
</comment>
<dbReference type="Proteomes" id="UP000076625">
    <property type="component" value="Unassembled WGS sequence"/>
</dbReference>
<sequence length="365" mass="38689">MSQSAPSLPDPRQYSATPPVNNDFLRQAGVILAATTADEKEMWQSALKSSLAEHLEREEMLPISVALAMADSQAVYRTLWQALGDALDGDTVVFALPLVLVAGSKGAARLPGELADPEGFASLLGRVGLVSDPARVAWLPQLLHPDTLAGVKSSQLYRLAQGSADAARDTLAALPAAPVSLSGEGVFLRYVVGVARRDANGELPIALSGAVGAWGMPLMQSLNAMLKTDGVTLFTIPRAPQALTAALVAGGQARHEVAMQVFASNRIRRLRELSLEPVAIASAHEGGELRFTLSARGDVKNWEGFVWPLSPLDSVPLIARQFAELMADCRVDDVRFVPQVAADKDGEVPVFFTADELSPAGAVIQ</sequence>